<sequence length="207" mass="22940">MAASANTSARRPRTRTPSRRLSRTIWPVWSNRSPSPTILPPSCSLPRPAPLFSSKSPPKFRSIGGEHLLIDAIEAAQLAPYTLLLVLVAVTFLVGFFFDWIEISLIFLPIFGPIIAMMTFDFEFVGRGDVLVWFGVIVGLVLQTSFLTPPFGYTLLYMRGAINDKSIKMTQIYLGVIPFVLLQLIVVGLIIAYPTIALWLPVYLLGG</sequence>
<evidence type="ECO:0000256" key="8">
    <source>
        <dbReference type="SAM" id="Phobius"/>
    </source>
</evidence>
<keyword evidence="6 8" id="KW-0472">Membrane</keyword>
<evidence type="ECO:0000256" key="6">
    <source>
        <dbReference type="ARBA" id="ARBA00023136"/>
    </source>
</evidence>
<keyword evidence="11" id="KW-1185">Reference proteome</keyword>
<comment type="caution">
    <text evidence="10">The sequence shown here is derived from an EMBL/GenBank/DDBJ whole genome shotgun (WGS) entry which is preliminary data.</text>
</comment>
<keyword evidence="7" id="KW-0813">Transport</keyword>
<dbReference type="OrthoDB" id="9796052at2"/>
<feature type="transmembrane region" description="Helical" evidence="8">
    <location>
        <begin position="105"/>
        <end position="125"/>
    </location>
</feature>
<evidence type="ECO:0000256" key="7">
    <source>
        <dbReference type="RuleBase" id="RU369079"/>
    </source>
</evidence>
<feature type="transmembrane region" description="Helical" evidence="8">
    <location>
        <begin position="78"/>
        <end position="98"/>
    </location>
</feature>
<dbReference type="GO" id="GO:0005886">
    <property type="term" value="C:plasma membrane"/>
    <property type="evidence" value="ECO:0007669"/>
    <property type="project" value="UniProtKB-SubCell"/>
</dbReference>
<dbReference type="Pfam" id="PF06808">
    <property type="entry name" value="DctM"/>
    <property type="match status" value="1"/>
</dbReference>
<dbReference type="InterPro" id="IPR004681">
    <property type="entry name" value="TRAP_DctM"/>
</dbReference>
<evidence type="ECO:0000256" key="1">
    <source>
        <dbReference type="ARBA" id="ARBA00004429"/>
    </source>
</evidence>
<comment type="subcellular location">
    <subcellularLocation>
        <location evidence="1 7">Cell inner membrane</location>
        <topology evidence="1 7">Multi-pass membrane protein</topology>
    </subcellularLocation>
</comment>
<evidence type="ECO:0000313" key="11">
    <source>
        <dbReference type="Proteomes" id="UP000335415"/>
    </source>
</evidence>
<feature type="domain" description="TRAP C4-dicarboxylate transport system permease DctM subunit" evidence="9">
    <location>
        <begin position="69"/>
        <end position="195"/>
    </location>
</feature>
<keyword evidence="5 8" id="KW-1133">Transmembrane helix</keyword>
<keyword evidence="4 8" id="KW-0812">Transmembrane</keyword>
<keyword evidence="3 7" id="KW-0997">Cell inner membrane</keyword>
<evidence type="ECO:0000313" key="10">
    <source>
        <dbReference type="EMBL" id="KAA8998885.1"/>
    </source>
</evidence>
<dbReference type="AlphaFoldDB" id="A0A5J5FXR3"/>
<organism evidence="10 11">
    <name type="scientific">Affinibrenneria salicis</name>
    <dbReference type="NCBI Taxonomy" id="2590031"/>
    <lineage>
        <taxon>Bacteria</taxon>
        <taxon>Pseudomonadati</taxon>
        <taxon>Pseudomonadota</taxon>
        <taxon>Gammaproteobacteria</taxon>
        <taxon>Enterobacterales</taxon>
        <taxon>Pectobacteriaceae</taxon>
        <taxon>Affinibrenneria</taxon>
    </lineage>
</organism>
<evidence type="ECO:0000256" key="4">
    <source>
        <dbReference type="ARBA" id="ARBA00022692"/>
    </source>
</evidence>
<protein>
    <submittedName>
        <fullName evidence="10">TRAP transporter large permease subunit</fullName>
    </submittedName>
</protein>
<accession>A0A5J5FXR3</accession>
<evidence type="ECO:0000256" key="2">
    <source>
        <dbReference type="ARBA" id="ARBA00022475"/>
    </source>
</evidence>
<comment type="function">
    <text evidence="7">Part of the tripartite ATP-independent periplasmic (TRAP) transport system.</text>
</comment>
<evidence type="ECO:0000256" key="3">
    <source>
        <dbReference type="ARBA" id="ARBA00022519"/>
    </source>
</evidence>
<dbReference type="InterPro" id="IPR010656">
    <property type="entry name" value="DctM"/>
</dbReference>
<dbReference type="PANTHER" id="PTHR33362:SF7">
    <property type="entry name" value="SLL1103 PROTEIN"/>
    <property type="match status" value="1"/>
</dbReference>
<name>A0A5J5FXR3_9GAMM</name>
<evidence type="ECO:0000256" key="5">
    <source>
        <dbReference type="ARBA" id="ARBA00022989"/>
    </source>
</evidence>
<reference evidence="10 11" key="1">
    <citation type="submission" date="2019-09" db="EMBL/GenBank/DDBJ databases">
        <authorList>
            <person name="Li Y."/>
        </authorList>
    </citation>
    <scope>NUCLEOTIDE SEQUENCE [LARGE SCALE GENOMIC DNA]</scope>
    <source>
        <strain evidence="10 11">L3-3HA</strain>
    </source>
</reference>
<dbReference type="PANTHER" id="PTHR33362">
    <property type="entry name" value="SIALIC ACID TRAP TRANSPORTER PERMEASE PROTEIN SIAT-RELATED"/>
    <property type="match status" value="1"/>
</dbReference>
<feature type="transmembrane region" description="Helical" evidence="8">
    <location>
        <begin position="131"/>
        <end position="151"/>
    </location>
</feature>
<keyword evidence="2" id="KW-1003">Cell membrane</keyword>
<feature type="transmembrane region" description="Helical" evidence="8">
    <location>
        <begin position="172"/>
        <end position="200"/>
    </location>
</feature>
<dbReference type="Proteomes" id="UP000335415">
    <property type="component" value="Unassembled WGS sequence"/>
</dbReference>
<dbReference type="EMBL" id="VYKJ01000007">
    <property type="protein sequence ID" value="KAA8998885.1"/>
    <property type="molecule type" value="Genomic_DNA"/>
</dbReference>
<evidence type="ECO:0000259" key="9">
    <source>
        <dbReference type="Pfam" id="PF06808"/>
    </source>
</evidence>
<proteinExistence type="predicted"/>
<gene>
    <name evidence="10" type="ORF">FJU30_14445</name>
</gene>
<dbReference type="GO" id="GO:0022857">
    <property type="term" value="F:transmembrane transporter activity"/>
    <property type="evidence" value="ECO:0007669"/>
    <property type="project" value="UniProtKB-UniRule"/>
</dbReference>